<feature type="binding site" evidence="4">
    <location>
        <position position="116"/>
    </location>
    <ligand>
        <name>[4Fe-4S] cluster</name>
        <dbReference type="ChEBI" id="CHEBI:49883"/>
    </ligand>
</feature>
<keyword evidence="7" id="KW-1185">Reference proteome</keyword>
<keyword evidence="2 4" id="KW-0560">Oxidoreductase</keyword>
<dbReference type="InterPro" id="IPR002500">
    <property type="entry name" value="PAPS_reduct_dom"/>
</dbReference>
<dbReference type="SUPFAM" id="SSF52402">
    <property type="entry name" value="Adenine nucleotide alpha hydrolases-like"/>
    <property type="match status" value="1"/>
</dbReference>
<comment type="catalytic activity">
    <reaction evidence="4">
        <text>[thioredoxin]-disulfide + sulfite + AMP + 2 H(+) = adenosine 5'-phosphosulfate + [thioredoxin]-dithiol</text>
        <dbReference type="Rhea" id="RHEA:21976"/>
        <dbReference type="Rhea" id="RHEA-COMP:10698"/>
        <dbReference type="Rhea" id="RHEA-COMP:10700"/>
        <dbReference type="ChEBI" id="CHEBI:15378"/>
        <dbReference type="ChEBI" id="CHEBI:17359"/>
        <dbReference type="ChEBI" id="CHEBI:29950"/>
        <dbReference type="ChEBI" id="CHEBI:50058"/>
        <dbReference type="ChEBI" id="CHEBI:58243"/>
        <dbReference type="ChEBI" id="CHEBI:456215"/>
        <dbReference type="EC" id="1.8.4.10"/>
    </reaction>
</comment>
<comment type="function">
    <text evidence="4">Catalyzes the formation of sulfite from adenosine 5'-phosphosulfate (APS) using thioredoxin as an electron donor.</text>
</comment>
<dbReference type="GO" id="GO:0051539">
    <property type="term" value="F:4 iron, 4 sulfur cluster binding"/>
    <property type="evidence" value="ECO:0007669"/>
    <property type="project" value="UniProtKB-UniRule"/>
</dbReference>
<keyword evidence="4" id="KW-0963">Cytoplasm</keyword>
<comment type="similarity">
    <text evidence="1 4">Belongs to the PAPS reductase family. CysH subfamily.</text>
</comment>
<dbReference type="Proteomes" id="UP000190092">
    <property type="component" value="Unassembled WGS sequence"/>
</dbReference>
<dbReference type="GO" id="GO:0004604">
    <property type="term" value="F:phosphoadenylyl-sulfate reductase (thioredoxin) activity"/>
    <property type="evidence" value="ECO:0007669"/>
    <property type="project" value="UniProtKB-UniRule"/>
</dbReference>
<dbReference type="PIRSF" id="PIRSF000857">
    <property type="entry name" value="PAPS_reductase"/>
    <property type="match status" value="1"/>
</dbReference>
<dbReference type="InterPro" id="IPR014729">
    <property type="entry name" value="Rossmann-like_a/b/a_fold"/>
</dbReference>
<accession>A0A1T4TKA1</accession>
<gene>
    <name evidence="4" type="primary">cysH</name>
    <name evidence="6" type="ORF">SAMN02745126_06403</name>
</gene>
<dbReference type="Gene3D" id="3.40.50.620">
    <property type="entry name" value="HUPs"/>
    <property type="match status" value="1"/>
</dbReference>
<organism evidence="6 7">
    <name type="scientific">Enhydrobacter aerosaccus</name>
    <dbReference type="NCBI Taxonomy" id="225324"/>
    <lineage>
        <taxon>Bacteria</taxon>
        <taxon>Pseudomonadati</taxon>
        <taxon>Pseudomonadota</taxon>
        <taxon>Alphaproteobacteria</taxon>
        <taxon>Hyphomicrobiales</taxon>
        <taxon>Enhydrobacter</taxon>
    </lineage>
</organism>
<comment type="pathway">
    <text evidence="3 4">Sulfur metabolism; hydrogen sulfide biosynthesis; sulfite from sulfate.</text>
</comment>
<feature type="binding site" evidence="4">
    <location>
        <position position="199"/>
    </location>
    <ligand>
        <name>[4Fe-4S] cluster</name>
        <dbReference type="ChEBI" id="CHEBI:49883"/>
    </ligand>
</feature>
<evidence type="ECO:0000256" key="3">
    <source>
        <dbReference type="ARBA" id="ARBA00024327"/>
    </source>
</evidence>
<feature type="binding site" evidence="4">
    <location>
        <position position="196"/>
    </location>
    <ligand>
        <name>[4Fe-4S] cluster</name>
        <dbReference type="ChEBI" id="CHEBI:49883"/>
    </ligand>
</feature>
<feature type="active site" description="Nucleophile; cysteine thiosulfonate intermediate" evidence="4">
    <location>
        <position position="222"/>
    </location>
</feature>
<dbReference type="PANTHER" id="PTHR46509">
    <property type="entry name" value="PHOSPHOADENOSINE PHOSPHOSULFATE REDUCTASE"/>
    <property type="match status" value="1"/>
</dbReference>
<keyword evidence="4" id="KW-0411">Iron-sulfur</keyword>
<evidence type="ECO:0000256" key="2">
    <source>
        <dbReference type="ARBA" id="ARBA00023002"/>
    </source>
</evidence>
<dbReference type="AlphaFoldDB" id="A0A1T4TKA1"/>
<evidence type="ECO:0000259" key="5">
    <source>
        <dbReference type="Pfam" id="PF01507"/>
    </source>
</evidence>
<dbReference type="GO" id="GO:0005737">
    <property type="term" value="C:cytoplasm"/>
    <property type="evidence" value="ECO:0007669"/>
    <property type="project" value="UniProtKB-SubCell"/>
</dbReference>
<dbReference type="HAMAP" id="MF_00063">
    <property type="entry name" value="CysH"/>
    <property type="match status" value="1"/>
</dbReference>
<dbReference type="EMBL" id="FUWJ01000019">
    <property type="protein sequence ID" value="SKA40669.1"/>
    <property type="molecule type" value="Genomic_DNA"/>
</dbReference>
<dbReference type="NCBIfam" id="NF002537">
    <property type="entry name" value="PRK02090.1"/>
    <property type="match status" value="1"/>
</dbReference>
<evidence type="ECO:0000256" key="4">
    <source>
        <dbReference type="HAMAP-Rule" id="MF_00063"/>
    </source>
</evidence>
<sequence length="234" mass="25800">MGPSEHAVFLQRDYGCSSAAKVLEIARDLFNGRIAVVSSFGAESAILLHLVSRVDATIPVLFIDTGRHFPETLDYRERLSAHLGLQDVRSVGPTAVEEQRLDPDLRRAIWDADGCCAFRKVAPLECALRDFSAWISGRKRFQTTGRADLPVFEADGDHVKINPLASMSAVEIVDYVEMHNLPPHPLVARGYPSIGCAPCTTTVRKGENARAGRWRGLVKTECGIHRPARSLVRD</sequence>
<keyword evidence="4" id="KW-0408">Iron</keyword>
<dbReference type="GO" id="GO:0070814">
    <property type="term" value="P:hydrogen sulfide biosynthetic process"/>
    <property type="evidence" value="ECO:0007669"/>
    <property type="project" value="UniProtKB-UniRule"/>
</dbReference>
<proteinExistence type="inferred from homology"/>
<dbReference type="GO" id="GO:0019379">
    <property type="term" value="P:sulfate assimilation, phosphoadenylyl sulfate reduction by phosphoadenylyl-sulfate reductase (thioredoxin)"/>
    <property type="evidence" value="ECO:0007669"/>
    <property type="project" value="UniProtKB-UniRule"/>
</dbReference>
<reference evidence="7" key="1">
    <citation type="submission" date="2017-02" db="EMBL/GenBank/DDBJ databases">
        <authorList>
            <person name="Varghese N."/>
            <person name="Submissions S."/>
        </authorList>
    </citation>
    <scope>NUCLEOTIDE SEQUENCE [LARGE SCALE GENOMIC DNA]</scope>
    <source>
        <strain evidence="7">ATCC 27094</strain>
    </source>
</reference>
<evidence type="ECO:0000313" key="6">
    <source>
        <dbReference type="EMBL" id="SKA40669.1"/>
    </source>
</evidence>
<comment type="subcellular location">
    <subcellularLocation>
        <location evidence="4">Cytoplasm</location>
    </subcellularLocation>
</comment>
<dbReference type="PANTHER" id="PTHR46509:SF1">
    <property type="entry name" value="PHOSPHOADENOSINE PHOSPHOSULFATE REDUCTASE"/>
    <property type="match status" value="1"/>
</dbReference>
<dbReference type="OrthoDB" id="9794018at2"/>
<comment type="cofactor">
    <cofactor evidence="4">
        <name>[4Fe-4S] cluster</name>
        <dbReference type="ChEBI" id="CHEBI:49883"/>
    </cofactor>
    <text evidence="4">Binds 1 [4Fe-4S] cluster per subunit.</text>
</comment>
<dbReference type="STRING" id="225324.SAMN02745126_06403"/>
<dbReference type="Pfam" id="PF01507">
    <property type="entry name" value="PAPS_reduct"/>
    <property type="match status" value="1"/>
</dbReference>
<evidence type="ECO:0000313" key="7">
    <source>
        <dbReference type="Proteomes" id="UP000190092"/>
    </source>
</evidence>
<feature type="domain" description="Phosphoadenosine phosphosulphate reductase" evidence="5">
    <location>
        <begin position="34"/>
        <end position="201"/>
    </location>
</feature>
<evidence type="ECO:0000256" key="1">
    <source>
        <dbReference type="ARBA" id="ARBA00009732"/>
    </source>
</evidence>
<name>A0A1T4TKA1_9HYPH</name>
<dbReference type="RefSeq" id="WP_085938131.1">
    <property type="nucleotide sequence ID" value="NZ_FUWJ01000019.1"/>
</dbReference>
<keyword evidence="4" id="KW-0479">Metal-binding</keyword>
<dbReference type="GO" id="GO:0046872">
    <property type="term" value="F:metal ion binding"/>
    <property type="evidence" value="ECO:0007669"/>
    <property type="project" value="UniProtKB-KW"/>
</dbReference>
<dbReference type="InterPro" id="IPR004511">
    <property type="entry name" value="PAPS/APS_Rdtase"/>
</dbReference>
<feature type="binding site" evidence="4">
    <location>
        <position position="115"/>
    </location>
    <ligand>
        <name>[4Fe-4S] cluster</name>
        <dbReference type="ChEBI" id="CHEBI:49883"/>
    </ligand>
</feature>
<dbReference type="EC" id="1.8.4.10" evidence="4"/>
<protein>
    <recommendedName>
        <fullName evidence="4">Adenosine 5'-phosphosulfate reductase</fullName>
        <shortName evidence="4">APS reductase</shortName>
        <ecNumber evidence="4">1.8.4.10</ecNumber>
    </recommendedName>
    <alternativeName>
        <fullName evidence="4">5'-adenylylsulfate reductase</fullName>
    </alternativeName>
    <alternativeName>
        <fullName evidence="4">Thioredoxin-dependent 5'-adenylylsulfate reductase</fullName>
    </alternativeName>
</protein>
<dbReference type="GO" id="GO:0043866">
    <property type="term" value="F:adenylyl-sulfate reductase (thioredoxin) activity"/>
    <property type="evidence" value="ECO:0007669"/>
    <property type="project" value="UniProtKB-EC"/>
</dbReference>